<evidence type="ECO:0000259" key="1">
    <source>
        <dbReference type="Pfam" id="PF24476"/>
    </source>
</evidence>
<comment type="caution">
    <text evidence="2">The sequence shown here is derived from an EMBL/GenBank/DDBJ whole genome shotgun (WGS) entry which is preliminary data.</text>
</comment>
<dbReference type="OrthoDB" id="5331891at2759"/>
<dbReference type="PANTHER" id="PTHR35186">
    <property type="entry name" value="ANK_REP_REGION DOMAIN-CONTAINING PROTEIN"/>
    <property type="match status" value="1"/>
</dbReference>
<gene>
    <name evidence="2" type="ORF">FGG08_004282</name>
</gene>
<feature type="domain" description="DUF7580" evidence="1">
    <location>
        <begin position="3"/>
        <end position="161"/>
    </location>
</feature>
<dbReference type="AlphaFoldDB" id="A0A9P8I2N7"/>
<dbReference type="Pfam" id="PF24476">
    <property type="entry name" value="DUF7580"/>
    <property type="match status" value="1"/>
</dbReference>
<sequence length="173" mass="19756">MAVLQYHSTPWLRTNWKADDILFFGIDDPEHPGSSRSPHLRLLRRSKGKQALYATAEDIWVKNETLFGLGVILLELEFEASLEAIIREFKLDGIPQSPDAPLAHQLLIPKCRAGQQMGTAYGRIVRMCLDCDFGLGLDSYSLEDPRLQKLFYSQIVRQFEDGMPDYAKIWPDT</sequence>
<dbReference type="Proteomes" id="UP000698800">
    <property type="component" value="Unassembled WGS sequence"/>
</dbReference>
<dbReference type="EMBL" id="JAGHQL010000084">
    <property type="protein sequence ID" value="KAH0541226.1"/>
    <property type="molecule type" value="Genomic_DNA"/>
</dbReference>
<protein>
    <recommendedName>
        <fullName evidence="1">DUF7580 domain-containing protein</fullName>
    </recommendedName>
</protein>
<organism evidence="2 3">
    <name type="scientific">Glutinoglossum americanum</name>
    <dbReference type="NCBI Taxonomy" id="1670608"/>
    <lineage>
        <taxon>Eukaryota</taxon>
        <taxon>Fungi</taxon>
        <taxon>Dikarya</taxon>
        <taxon>Ascomycota</taxon>
        <taxon>Pezizomycotina</taxon>
        <taxon>Geoglossomycetes</taxon>
        <taxon>Geoglossales</taxon>
        <taxon>Geoglossaceae</taxon>
        <taxon>Glutinoglossum</taxon>
    </lineage>
</organism>
<evidence type="ECO:0000313" key="2">
    <source>
        <dbReference type="EMBL" id="KAH0541226.1"/>
    </source>
</evidence>
<dbReference type="PANTHER" id="PTHR35186:SF4">
    <property type="entry name" value="PRION-INHIBITION AND PROPAGATION HELO DOMAIN-CONTAINING PROTEIN"/>
    <property type="match status" value="1"/>
</dbReference>
<name>A0A9P8I2N7_9PEZI</name>
<evidence type="ECO:0000313" key="3">
    <source>
        <dbReference type="Proteomes" id="UP000698800"/>
    </source>
</evidence>
<keyword evidence="3" id="KW-1185">Reference proteome</keyword>
<accession>A0A9P8I2N7</accession>
<dbReference type="InterPro" id="IPR056002">
    <property type="entry name" value="DUF7580"/>
</dbReference>
<reference evidence="2" key="1">
    <citation type="submission" date="2021-03" db="EMBL/GenBank/DDBJ databases">
        <title>Comparative genomics and phylogenomic investigation of the class Geoglossomycetes provide insights into ecological specialization and systematics.</title>
        <authorList>
            <person name="Melie T."/>
            <person name="Pirro S."/>
            <person name="Miller A.N."/>
            <person name="Quandt A."/>
        </authorList>
    </citation>
    <scope>NUCLEOTIDE SEQUENCE</scope>
    <source>
        <strain evidence="2">GBOQ0MN5Z8</strain>
    </source>
</reference>
<proteinExistence type="predicted"/>